<dbReference type="Proteomes" id="UP000294853">
    <property type="component" value="Chromosome"/>
</dbReference>
<dbReference type="RefSeq" id="WP_135268256.1">
    <property type="nucleotide sequence ID" value="NZ_CP038436.1"/>
</dbReference>
<dbReference type="OrthoDB" id="9773852at2"/>
<dbReference type="EMBL" id="CP038436">
    <property type="protein sequence ID" value="QBX56265.1"/>
    <property type="molecule type" value="Genomic_DNA"/>
</dbReference>
<name>A0A4P7IG51_9ACTN</name>
<dbReference type="GO" id="GO:0030435">
    <property type="term" value="P:sporulation resulting in formation of a cellular spore"/>
    <property type="evidence" value="ECO:0007669"/>
    <property type="project" value="InterPro"/>
</dbReference>
<evidence type="ECO:0000313" key="3">
    <source>
        <dbReference type="EMBL" id="QBX56265.1"/>
    </source>
</evidence>
<dbReference type="Pfam" id="PF08486">
    <property type="entry name" value="SpoIID"/>
    <property type="match status" value="1"/>
</dbReference>
<dbReference type="KEGG" id="nsn:EXE58_12825"/>
<dbReference type="AlphaFoldDB" id="A0A4P7IG51"/>
<feature type="signal peptide" evidence="1">
    <location>
        <begin position="1"/>
        <end position="25"/>
    </location>
</feature>
<sequence>MLRTRALLVALMTATLLLPVLPAEAANRRVEVYPTTGDSVVTLTGRGYGHGHGLSQYGAQGAASQGYTWQQIVEFYYPGTTWGAITGRMRVLISADTTSDVQVVAQRGIKVKSLERRRTWRLPSKGARKWRLLPSGSRTKVQFTKGWGWRTWKQFRGEGELSSTRGPLSLVTPAGTSDYRGKLRSDERDTVNVLPMESYLRGVVPEEVPPLWEPHAVAAQSVAARTYAAAERSNPTAAHYDLCDTSHCQVYGGVGVEHEAATAAIRMTEGQGLYYDGVPAFTQFSASNGGWSSAGSTPYLVAQTDPFDGYAEWTFTTNDASLEQHWPAIGDLTSIEVTSRDGNGAWGGRVLAMSLVGTTGRADISGDDLRTVLGLKSEWFTFTVTPKLQGRRLDP</sequence>
<evidence type="ECO:0000256" key="1">
    <source>
        <dbReference type="SAM" id="SignalP"/>
    </source>
</evidence>
<reference evidence="3 4" key="1">
    <citation type="submission" date="2019-03" db="EMBL/GenBank/DDBJ databases">
        <title>Three New Species of Nocardioides, Nocardioides euryhalodurans sp. nov., Nocardioides seonyuensis sp. nov. and Nocardioides eburneoflavus sp. nov. Iolated from Soil.</title>
        <authorList>
            <person name="Roh S.G."/>
            <person name="Lee C."/>
            <person name="Kim M.-K."/>
            <person name="Kim S.B."/>
        </authorList>
    </citation>
    <scope>NUCLEOTIDE SEQUENCE [LARGE SCALE GENOMIC DNA]</scope>
    <source>
        <strain evidence="3 4">MMS17-SY207-3</strain>
    </source>
</reference>
<feature type="chain" id="PRO_5020305108" evidence="1">
    <location>
        <begin position="26"/>
        <end position="395"/>
    </location>
</feature>
<dbReference type="InterPro" id="IPR013693">
    <property type="entry name" value="SpoIID/LytB_N"/>
</dbReference>
<feature type="domain" description="Sporulation stage II protein D amidase enhancer LytB N-terminal" evidence="2">
    <location>
        <begin position="187"/>
        <end position="275"/>
    </location>
</feature>
<keyword evidence="1" id="KW-0732">Signal</keyword>
<dbReference type="NCBIfam" id="TIGR02669">
    <property type="entry name" value="SpoIID_LytB"/>
    <property type="match status" value="1"/>
</dbReference>
<organism evidence="3 4">
    <name type="scientific">Nocardioides seonyuensis</name>
    <dbReference type="NCBI Taxonomy" id="2518371"/>
    <lineage>
        <taxon>Bacteria</taxon>
        <taxon>Bacillati</taxon>
        <taxon>Actinomycetota</taxon>
        <taxon>Actinomycetes</taxon>
        <taxon>Propionibacteriales</taxon>
        <taxon>Nocardioidaceae</taxon>
        <taxon>Nocardioides</taxon>
    </lineage>
</organism>
<keyword evidence="4" id="KW-1185">Reference proteome</keyword>
<dbReference type="InterPro" id="IPR013486">
    <property type="entry name" value="SpoIID/LytB"/>
</dbReference>
<gene>
    <name evidence="3" type="ORF">EXE58_12825</name>
</gene>
<evidence type="ECO:0000259" key="2">
    <source>
        <dbReference type="Pfam" id="PF08486"/>
    </source>
</evidence>
<evidence type="ECO:0000313" key="4">
    <source>
        <dbReference type="Proteomes" id="UP000294853"/>
    </source>
</evidence>
<protein>
    <submittedName>
        <fullName evidence="3">SpoIID/LytB domain-containing protein</fullName>
    </submittedName>
</protein>
<proteinExistence type="predicted"/>
<accession>A0A4P7IG51</accession>